<dbReference type="Pfam" id="PF07980">
    <property type="entry name" value="SusD_RagB"/>
    <property type="match status" value="1"/>
</dbReference>
<keyword evidence="4" id="KW-0472">Membrane</keyword>
<proteinExistence type="inferred from homology"/>
<dbReference type="RefSeq" id="WP_379996168.1">
    <property type="nucleotide sequence ID" value="NZ_JBHSGN010000067.1"/>
</dbReference>
<comment type="subcellular location">
    <subcellularLocation>
        <location evidence="1">Cell outer membrane</location>
    </subcellularLocation>
</comment>
<keyword evidence="5" id="KW-0998">Cell outer membrane</keyword>
<evidence type="ECO:0000256" key="2">
    <source>
        <dbReference type="ARBA" id="ARBA00006275"/>
    </source>
</evidence>
<evidence type="ECO:0000256" key="4">
    <source>
        <dbReference type="ARBA" id="ARBA00023136"/>
    </source>
</evidence>
<name>A0ABV9KVC5_9BACT</name>
<dbReference type="SUPFAM" id="SSF48452">
    <property type="entry name" value="TPR-like"/>
    <property type="match status" value="1"/>
</dbReference>
<evidence type="ECO:0000313" key="8">
    <source>
        <dbReference type="Proteomes" id="UP001596023"/>
    </source>
</evidence>
<gene>
    <name evidence="7" type="ORF">ACFO6W_10650</name>
</gene>
<keyword evidence="8" id="KW-1185">Reference proteome</keyword>
<evidence type="ECO:0000259" key="6">
    <source>
        <dbReference type="Pfam" id="PF07980"/>
    </source>
</evidence>
<feature type="domain" description="RagB/SusD" evidence="6">
    <location>
        <begin position="311"/>
        <end position="659"/>
    </location>
</feature>
<evidence type="ECO:0000313" key="7">
    <source>
        <dbReference type="EMBL" id="MFC4674157.1"/>
    </source>
</evidence>
<sequence>MKKIIKYIAIGCVSTGFALSSCNDVFMQQDPIQDLAEGVFLKNEGDLPLYLNQLYNIYAQGHQSGNAYSYSPPFFITRGSQIMYGDIFTDNAIGFSNTSGDIVNRMQDTWPVPSSATTSLDDANNTGWRWNNLRTINYFLNHYREAEGSVSSPELLNKYAAEAYFFKAWDYYQKIVAFGEVPWLEKDLNIDSPELYSPRTSRAELADKILECLNYAVQYTSTQVGATGRINRDMANFLKARFCLFEGTFRKYHTELNLQATANRFLQECATACNEIISSGKYQLYNVPSEVGNDPYWHLFKLNGMTGGDHKEAILARVYDGSKLGHGTSRYFSMNRGNASGRYCKGATKDLIDEYLCIDGLPVTSSPLFKGYDGDDWRELDNRDPRLRQTVVKPGEYITIFNRDENGGVINQTLQGLKYPEITYNCPTANQTPTGGPCVTGYMFIKHWTNEPIDNGSTTSGTQTALIFRYAEALLMYAEAKAELGTITNGDLDLTVNALRLRAGFDFTKYPNSKLTLQNIPADARLDNLYQQYAGYVPGPILREIRRERRIEMAMEGLRREDLVRWKAGKFIEKPIRGMKFTAEKQKLYDGTNTSKAKDAPKATLNSDVFVDSEGFIIGYPKSPNVTNGVVKWNDKYYYNPIPLQELELNKNLTQSPQWQDIKR</sequence>
<dbReference type="EMBL" id="JBHSGN010000067">
    <property type="protein sequence ID" value="MFC4674157.1"/>
    <property type="molecule type" value="Genomic_DNA"/>
</dbReference>
<dbReference type="Proteomes" id="UP001596023">
    <property type="component" value="Unassembled WGS sequence"/>
</dbReference>
<reference evidence="8" key="1">
    <citation type="journal article" date="2019" name="Int. J. Syst. Evol. Microbiol.">
        <title>The Global Catalogue of Microorganisms (GCM) 10K type strain sequencing project: providing services to taxonomists for standard genome sequencing and annotation.</title>
        <authorList>
            <consortium name="The Broad Institute Genomics Platform"/>
            <consortium name="The Broad Institute Genome Sequencing Center for Infectious Disease"/>
            <person name="Wu L."/>
            <person name="Ma J."/>
        </authorList>
    </citation>
    <scope>NUCLEOTIDE SEQUENCE [LARGE SCALE GENOMIC DNA]</scope>
    <source>
        <strain evidence="8">CCUG 66188</strain>
    </source>
</reference>
<comment type="caution">
    <text evidence="7">The sequence shown here is derived from an EMBL/GenBank/DDBJ whole genome shotgun (WGS) entry which is preliminary data.</text>
</comment>
<dbReference type="InterPro" id="IPR012944">
    <property type="entry name" value="SusD_RagB_dom"/>
</dbReference>
<protein>
    <submittedName>
        <fullName evidence="7">RagB/SusD family nutrient uptake outer membrane protein</fullName>
    </submittedName>
</protein>
<evidence type="ECO:0000256" key="5">
    <source>
        <dbReference type="ARBA" id="ARBA00023237"/>
    </source>
</evidence>
<keyword evidence="3" id="KW-0732">Signal</keyword>
<comment type="similarity">
    <text evidence="2">Belongs to the SusD family.</text>
</comment>
<accession>A0ABV9KVC5</accession>
<dbReference type="Gene3D" id="1.25.40.390">
    <property type="match status" value="1"/>
</dbReference>
<dbReference type="PROSITE" id="PS51257">
    <property type="entry name" value="PROKAR_LIPOPROTEIN"/>
    <property type="match status" value="1"/>
</dbReference>
<evidence type="ECO:0000256" key="1">
    <source>
        <dbReference type="ARBA" id="ARBA00004442"/>
    </source>
</evidence>
<evidence type="ECO:0000256" key="3">
    <source>
        <dbReference type="ARBA" id="ARBA00022729"/>
    </source>
</evidence>
<dbReference type="InterPro" id="IPR011990">
    <property type="entry name" value="TPR-like_helical_dom_sf"/>
</dbReference>
<organism evidence="7 8">
    <name type="scientific">Dysgonomonas termitidis</name>
    <dbReference type="NCBI Taxonomy" id="1516126"/>
    <lineage>
        <taxon>Bacteria</taxon>
        <taxon>Pseudomonadati</taxon>
        <taxon>Bacteroidota</taxon>
        <taxon>Bacteroidia</taxon>
        <taxon>Bacteroidales</taxon>
        <taxon>Dysgonomonadaceae</taxon>
        <taxon>Dysgonomonas</taxon>
    </lineage>
</organism>